<feature type="binding site" evidence="8">
    <location>
        <position position="219"/>
    </location>
    <ligand>
        <name>allantoate</name>
        <dbReference type="ChEBI" id="CHEBI:17536"/>
    </ligand>
</feature>
<keyword evidence="6" id="KW-0464">Manganese</keyword>
<dbReference type="GO" id="GO:0046872">
    <property type="term" value="F:metal ion binding"/>
    <property type="evidence" value="ECO:0007669"/>
    <property type="project" value="UniProtKB-KW"/>
</dbReference>
<dbReference type="InterPro" id="IPR036264">
    <property type="entry name" value="Bact_exopeptidase_dim_dom"/>
</dbReference>
<evidence type="ECO:0000256" key="8">
    <source>
        <dbReference type="PIRSR" id="PIRSR001235-2"/>
    </source>
</evidence>
<dbReference type="InterPro" id="IPR001261">
    <property type="entry name" value="ArgE/DapE_CS"/>
</dbReference>
<feature type="binding site" evidence="7">
    <location>
        <position position="95"/>
    </location>
    <ligand>
        <name>Zn(2+)</name>
        <dbReference type="ChEBI" id="CHEBI:29105"/>
        <label>2</label>
    </ligand>
</feature>
<dbReference type="CDD" id="cd03884">
    <property type="entry name" value="M20_bAS"/>
    <property type="match status" value="1"/>
</dbReference>
<keyword evidence="4 7" id="KW-0479">Metal-binding</keyword>
<dbReference type="AlphaFoldDB" id="A0A0D6PB15"/>
<dbReference type="InterPro" id="IPR011650">
    <property type="entry name" value="Peptidase_M20_dimer"/>
</dbReference>
<evidence type="ECO:0000256" key="5">
    <source>
        <dbReference type="ARBA" id="ARBA00022801"/>
    </source>
</evidence>
<evidence type="ECO:0000313" key="11">
    <source>
        <dbReference type="Proteomes" id="UP000032680"/>
    </source>
</evidence>
<evidence type="ECO:0000256" key="4">
    <source>
        <dbReference type="ARBA" id="ARBA00022723"/>
    </source>
</evidence>
<dbReference type="GO" id="GO:0016813">
    <property type="term" value="F:hydrolase activity, acting on carbon-nitrogen (but not peptide) bonds, in linear amidines"/>
    <property type="evidence" value="ECO:0007669"/>
    <property type="project" value="InterPro"/>
</dbReference>
<comment type="subunit">
    <text evidence="3">Homodimer.</text>
</comment>
<feature type="binding site" evidence="7">
    <location>
        <position position="130"/>
    </location>
    <ligand>
        <name>Zn(2+)</name>
        <dbReference type="ChEBI" id="CHEBI:29105"/>
        <label>2</label>
    </ligand>
</feature>
<evidence type="ECO:0000256" key="2">
    <source>
        <dbReference type="ARBA" id="ARBA00006153"/>
    </source>
</evidence>
<gene>
    <name evidence="10" type="ORF">Asru_0599_05</name>
</gene>
<dbReference type="NCBIfam" id="NF006775">
    <property type="entry name" value="PRK09290.2-5"/>
    <property type="match status" value="1"/>
</dbReference>
<comment type="cofactor">
    <cofactor evidence="7">
        <name>Zn(2+)</name>
        <dbReference type="ChEBI" id="CHEBI:29105"/>
    </cofactor>
    <text evidence="7">Binds 2 Zn(2+) ions per subunit.</text>
</comment>
<dbReference type="NCBIfam" id="TIGR01879">
    <property type="entry name" value="hydantase"/>
    <property type="match status" value="1"/>
</dbReference>
<dbReference type="Pfam" id="PF07687">
    <property type="entry name" value="M20_dimer"/>
    <property type="match status" value="1"/>
</dbReference>
<dbReference type="Gene3D" id="3.40.630.10">
    <property type="entry name" value="Zn peptidases"/>
    <property type="match status" value="1"/>
</dbReference>
<evidence type="ECO:0000256" key="7">
    <source>
        <dbReference type="PIRSR" id="PIRSR001235-1"/>
    </source>
</evidence>
<comment type="caution">
    <text evidence="10">The sequence shown here is derived from an EMBL/GenBank/DDBJ whole genome shotgun (WGS) entry which is preliminary data.</text>
</comment>
<evidence type="ECO:0000256" key="3">
    <source>
        <dbReference type="ARBA" id="ARBA00011738"/>
    </source>
</evidence>
<evidence type="ECO:0000256" key="1">
    <source>
        <dbReference type="ARBA" id="ARBA00001936"/>
    </source>
</evidence>
<dbReference type="InterPro" id="IPR010158">
    <property type="entry name" value="Amidase_Cbmase"/>
</dbReference>
<dbReference type="SUPFAM" id="SSF53187">
    <property type="entry name" value="Zn-dependent exopeptidases"/>
    <property type="match status" value="1"/>
</dbReference>
<feature type="binding site" evidence="8">
    <location>
        <position position="291"/>
    </location>
    <ligand>
        <name>allantoate</name>
        <dbReference type="ChEBI" id="CHEBI:17536"/>
    </ligand>
</feature>
<accession>A0A0D6PB15</accession>
<feature type="binding site" evidence="7">
    <location>
        <position position="194"/>
    </location>
    <ligand>
        <name>Zn(2+)</name>
        <dbReference type="ChEBI" id="CHEBI:29105"/>
        <label>1</label>
    </ligand>
</feature>
<evidence type="ECO:0000256" key="6">
    <source>
        <dbReference type="ARBA" id="ARBA00023211"/>
    </source>
</evidence>
<dbReference type="RefSeq" id="WP_048862448.1">
    <property type="nucleotide sequence ID" value="NZ_BANB01000599.1"/>
</dbReference>
<comment type="cofactor">
    <cofactor evidence="1">
        <name>Mn(2+)</name>
        <dbReference type="ChEBI" id="CHEBI:29035"/>
    </cofactor>
</comment>
<feature type="binding site" evidence="8">
    <location>
        <position position="278"/>
    </location>
    <ligand>
        <name>allantoate</name>
        <dbReference type="ChEBI" id="CHEBI:17536"/>
    </ligand>
</feature>
<dbReference type="Pfam" id="PF01546">
    <property type="entry name" value="Peptidase_M20"/>
    <property type="match status" value="1"/>
</dbReference>
<name>A0A0D6PB15_9PROT</name>
<protein>
    <submittedName>
        <fullName evidence="10">Amidohydrolase/amidase</fullName>
    </submittedName>
</protein>
<dbReference type="PIRSF" id="PIRSF001235">
    <property type="entry name" value="Amidase_carbamoylase"/>
    <property type="match status" value="1"/>
</dbReference>
<organism evidence="10 11">
    <name type="scientific">Acidisphaera rubrifaciens HS-AP3</name>
    <dbReference type="NCBI Taxonomy" id="1231350"/>
    <lineage>
        <taxon>Bacteria</taxon>
        <taxon>Pseudomonadati</taxon>
        <taxon>Pseudomonadota</taxon>
        <taxon>Alphaproteobacteria</taxon>
        <taxon>Acetobacterales</taxon>
        <taxon>Acetobacteraceae</taxon>
        <taxon>Acidisphaera</taxon>
    </lineage>
</organism>
<dbReference type="EMBL" id="BANB01000599">
    <property type="protein sequence ID" value="GAN78059.1"/>
    <property type="molecule type" value="Genomic_DNA"/>
</dbReference>
<feature type="binding site" evidence="7">
    <location>
        <position position="95"/>
    </location>
    <ligand>
        <name>Zn(2+)</name>
        <dbReference type="ChEBI" id="CHEBI:29105"/>
        <label>1</label>
    </ligand>
</feature>
<dbReference type="PROSITE" id="PS00758">
    <property type="entry name" value="ARGE_DAPE_CPG2_1"/>
    <property type="match status" value="1"/>
</dbReference>
<dbReference type="Proteomes" id="UP000032680">
    <property type="component" value="Unassembled WGS sequence"/>
</dbReference>
<sequence>MDRPDDTAPGRALMARLADLARFSSERDALTRRYLTPEHRGAADLVAGWMREAGMTASIDAVGNVVGRYPGARPDAPALLLGSHIDTVRDAGRYDGTLGVVTAIEAVARLHGAGERLPFAIEVLAFGDEEGSRFPVTLTGSRAVAGTFDAATLDAVDPDGVRLRDALIGFGCAPDAIPAVARRPDDVLAYCEVHIEQGPVLEAQGLPVGIVTAIAGGSRFKVAVEGVAGHAGTVPMALRRDAVCAAAEMILAIEALALRTPGLVATTGVIAADPGAVNVIASGAFFTVDVRSDDDTVRRTAIAAFERDCRAIARRRRVGVEIRRTYDQPAALCHPALVAQFEDAVRRAGIAPLRLVSGAGHDGLAMRALCPIGMLFVRCRGGISHNPAESITAADAACAATVLLDFLRRFDPSGLRASQTG</sequence>
<feature type="domain" description="Peptidase M20 dimerisation" evidence="9">
    <location>
        <begin position="216"/>
        <end position="314"/>
    </location>
</feature>
<comment type="similarity">
    <text evidence="2">Belongs to the peptidase M20 family.</text>
</comment>
<dbReference type="InterPro" id="IPR002933">
    <property type="entry name" value="Peptidase_M20"/>
</dbReference>
<keyword evidence="7" id="KW-0862">Zinc</keyword>
<feature type="binding site" evidence="7">
    <location>
        <position position="84"/>
    </location>
    <ligand>
        <name>Zn(2+)</name>
        <dbReference type="ChEBI" id="CHEBI:29105"/>
        <label>1</label>
    </ligand>
</feature>
<keyword evidence="5 10" id="KW-0378">Hydrolase</keyword>
<proteinExistence type="inferred from homology"/>
<dbReference type="OrthoDB" id="9808195at2"/>
<dbReference type="PANTHER" id="PTHR32494">
    <property type="entry name" value="ALLANTOATE DEIMINASE-RELATED"/>
    <property type="match status" value="1"/>
</dbReference>
<evidence type="ECO:0000313" key="10">
    <source>
        <dbReference type="EMBL" id="GAN78059.1"/>
    </source>
</evidence>
<feature type="binding site" evidence="7">
    <location>
        <position position="385"/>
    </location>
    <ligand>
        <name>Zn(2+)</name>
        <dbReference type="ChEBI" id="CHEBI:29105"/>
        <label>2</label>
    </ligand>
</feature>
<dbReference type="Gene3D" id="3.30.70.360">
    <property type="match status" value="1"/>
</dbReference>
<dbReference type="PANTHER" id="PTHR32494:SF19">
    <property type="entry name" value="ALLANTOATE DEIMINASE-RELATED"/>
    <property type="match status" value="1"/>
</dbReference>
<keyword evidence="11" id="KW-1185">Reference proteome</keyword>
<evidence type="ECO:0000259" key="9">
    <source>
        <dbReference type="Pfam" id="PF07687"/>
    </source>
</evidence>
<reference evidence="10 11" key="1">
    <citation type="submission" date="2012-11" db="EMBL/GenBank/DDBJ databases">
        <title>Whole genome sequence of Acidisphaera rubrifaciens HS-AP3.</title>
        <authorList>
            <person name="Azuma Y."/>
            <person name="Higashiura N."/>
            <person name="Hirakawa H."/>
            <person name="Matsushita K."/>
        </authorList>
    </citation>
    <scope>NUCLEOTIDE SEQUENCE [LARGE SCALE GENOMIC DNA]</scope>
    <source>
        <strain evidence="10 11">HS-AP3</strain>
    </source>
</reference>
<dbReference type="SUPFAM" id="SSF55031">
    <property type="entry name" value="Bacterial exopeptidase dimerisation domain"/>
    <property type="match status" value="1"/>
</dbReference>